<feature type="compositionally biased region" description="Basic and acidic residues" evidence="1">
    <location>
        <begin position="251"/>
        <end position="265"/>
    </location>
</feature>
<protein>
    <submittedName>
        <fullName evidence="2">Uncharacterized protein</fullName>
    </submittedName>
</protein>
<evidence type="ECO:0000313" key="2">
    <source>
        <dbReference type="EMBL" id="CAE7330276.1"/>
    </source>
</evidence>
<feature type="compositionally biased region" description="Low complexity" evidence="1">
    <location>
        <begin position="269"/>
        <end position="286"/>
    </location>
</feature>
<organism evidence="2 3">
    <name type="scientific">Symbiodinium natans</name>
    <dbReference type="NCBI Taxonomy" id="878477"/>
    <lineage>
        <taxon>Eukaryota</taxon>
        <taxon>Sar</taxon>
        <taxon>Alveolata</taxon>
        <taxon>Dinophyceae</taxon>
        <taxon>Suessiales</taxon>
        <taxon>Symbiodiniaceae</taxon>
        <taxon>Symbiodinium</taxon>
    </lineage>
</organism>
<name>A0A812NYP1_9DINO</name>
<dbReference type="EMBL" id="CAJNDS010002105">
    <property type="protein sequence ID" value="CAE7330276.1"/>
    <property type="molecule type" value="Genomic_DNA"/>
</dbReference>
<proteinExistence type="predicted"/>
<comment type="caution">
    <text evidence="2">The sequence shown here is derived from an EMBL/GenBank/DDBJ whole genome shotgun (WGS) entry which is preliminary data.</text>
</comment>
<sequence>MSTNIFPKLESGTGLVSQVSTCPSHIRHLVQKSASGLASTETWPPPASRAQPPRVGECFLASYRSLLPTPSQSRNHRKPAGGMPFCQVIPDFMLGLGTGFKRRGASNGRFWTIGGHFLLRKVLKVWGRYAVDSTSRVQYHSQENQEPCFSRLLLLRDSVHIEQETCTRADGRSVLEFLPVLCCETTGEWKHPFSSAVLSRHLYHHKGDCLGAARSMLRAEGGTMELMELAVKGVTWCNRFLAQDETRKPLRANEGEDGRRCRKMGEGVSSSNTSNSAAPASKSPKSGHLSIRRIIG</sequence>
<feature type="region of interest" description="Disordered" evidence="1">
    <location>
        <begin position="251"/>
        <end position="296"/>
    </location>
</feature>
<evidence type="ECO:0000256" key="1">
    <source>
        <dbReference type="SAM" id="MobiDB-lite"/>
    </source>
</evidence>
<keyword evidence="3" id="KW-1185">Reference proteome</keyword>
<dbReference type="Proteomes" id="UP000604046">
    <property type="component" value="Unassembled WGS sequence"/>
</dbReference>
<reference evidence="2" key="1">
    <citation type="submission" date="2021-02" db="EMBL/GenBank/DDBJ databases">
        <authorList>
            <person name="Dougan E. K."/>
            <person name="Rhodes N."/>
            <person name="Thang M."/>
            <person name="Chan C."/>
        </authorList>
    </citation>
    <scope>NUCLEOTIDE SEQUENCE</scope>
</reference>
<accession>A0A812NYP1</accession>
<dbReference type="AlphaFoldDB" id="A0A812NYP1"/>
<evidence type="ECO:0000313" key="3">
    <source>
        <dbReference type="Proteomes" id="UP000604046"/>
    </source>
</evidence>
<gene>
    <name evidence="2" type="ORF">SNAT2548_LOCUS17285</name>
</gene>